<gene>
    <name evidence="1" type="ORF">TRP8649_02339</name>
</gene>
<sequence>MIRTTFPEIRPEFAPQPARVRPAPFVRGGFVFLISNQILRRPVGRRWKVFFMSPDLNKYRRIAEQEGEAHLYTDDRLLRLWACLETLLPRVLSETCPQLLLPASVNKPSSFTAKTVESQEKEASQ</sequence>
<accession>A0A238JDF1</accession>
<keyword evidence="2" id="KW-1185">Reference proteome</keyword>
<evidence type="ECO:0000313" key="2">
    <source>
        <dbReference type="Proteomes" id="UP000225972"/>
    </source>
</evidence>
<dbReference type="Proteomes" id="UP000225972">
    <property type="component" value="Unassembled WGS sequence"/>
</dbReference>
<dbReference type="AlphaFoldDB" id="A0A238JDF1"/>
<reference evidence="2" key="1">
    <citation type="submission" date="2017-05" db="EMBL/GenBank/DDBJ databases">
        <authorList>
            <person name="Rodrigo-Torres L."/>
            <person name="Arahal R. D."/>
            <person name="Lucena T."/>
        </authorList>
    </citation>
    <scope>NUCLEOTIDE SEQUENCE [LARGE SCALE GENOMIC DNA]</scope>
    <source>
        <strain evidence="2">CECT 8649</strain>
    </source>
</reference>
<name>A0A238JDF1_9RHOB</name>
<protein>
    <submittedName>
        <fullName evidence="1">Uncharacterized protein</fullName>
    </submittedName>
</protein>
<evidence type="ECO:0000313" key="1">
    <source>
        <dbReference type="EMBL" id="SMX28224.1"/>
    </source>
</evidence>
<dbReference type="EMBL" id="FXXP01000002">
    <property type="protein sequence ID" value="SMX28224.1"/>
    <property type="molecule type" value="Genomic_DNA"/>
</dbReference>
<organism evidence="1 2">
    <name type="scientific">Pelagimonas phthalicica</name>
    <dbReference type="NCBI Taxonomy" id="1037362"/>
    <lineage>
        <taxon>Bacteria</taxon>
        <taxon>Pseudomonadati</taxon>
        <taxon>Pseudomonadota</taxon>
        <taxon>Alphaproteobacteria</taxon>
        <taxon>Rhodobacterales</taxon>
        <taxon>Roseobacteraceae</taxon>
        <taxon>Pelagimonas</taxon>
    </lineage>
</organism>
<proteinExistence type="predicted"/>